<sequence>MSSFLIRYDRRTGAVDVTEYQGERGRVMALAGRVEAELNRDGRDLEVVVLSAGSLEELKRTHGRYFRSARELIAGLTEGSSPVRTA</sequence>
<keyword evidence="2" id="KW-1185">Reference proteome</keyword>
<dbReference type="EMBL" id="FOND01000028">
    <property type="protein sequence ID" value="SFF81941.1"/>
    <property type="molecule type" value="Genomic_DNA"/>
</dbReference>
<dbReference type="RefSeq" id="WP_092203512.1">
    <property type="nucleotide sequence ID" value="NZ_FOND01000028.1"/>
</dbReference>
<dbReference type="Proteomes" id="UP000198589">
    <property type="component" value="Unassembled WGS sequence"/>
</dbReference>
<name>A0A1I2LY29_9ACTN</name>
<dbReference type="STRING" id="1798228.SAMN05216574_12822"/>
<accession>A0A1I2LY29</accession>
<protein>
    <submittedName>
        <fullName evidence="1">Uncharacterized protein</fullName>
    </submittedName>
</protein>
<reference evidence="2" key="1">
    <citation type="submission" date="2016-10" db="EMBL/GenBank/DDBJ databases">
        <authorList>
            <person name="Varghese N."/>
            <person name="Submissions S."/>
        </authorList>
    </citation>
    <scope>NUCLEOTIDE SEQUENCE [LARGE SCALE GENOMIC DNA]</scope>
    <source>
        <strain evidence="2">DSM 46838</strain>
    </source>
</reference>
<dbReference type="AlphaFoldDB" id="A0A1I2LY29"/>
<evidence type="ECO:0000313" key="1">
    <source>
        <dbReference type="EMBL" id="SFF81941.1"/>
    </source>
</evidence>
<dbReference type="OrthoDB" id="3390901at2"/>
<organism evidence="1 2">
    <name type="scientific">Blastococcus tunisiensis</name>
    <dbReference type="NCBI Taxonomy" id="1798228"/>
    <lineage>
        <taxon>Bacteria</taxon>
        <taxon>Bacillati</taxon>
        <taxon>Actinomycetota</taxon>
        <taxon>Actinomycetes</taxon>
        <taxon>Geodermatophilales</taxon>
        <taxon>Geodermatophilaceae</taxon>
        <taxon>Blastococcus</taxon>
    </lineage>
</organism>
<gene>
    <name evidence="1" type="ORF">SAMN05216574_12822</name>
</gene>
<evidence type="ECO:0000313" key="2">
    <source>
        <dbReference type="Proteomes" id="UP000198589"/>
    </source>
</evidence>
<proteinExistence type="predicted"/>